<keyword evidence="1" id="KW-1133">Transmembrane helix</keyword>
<feature type="transmembrane region" description="Helical" evidence="1">
    <location>
        <begin position="139"/>
        <end position="159"/>
    </location>
</feature>
<dbReference type="OrthoDB" id="8091845at2"/>
<dbReference type="EMBL" id="CAGS01000004">
    <property type="protein sequence ID" value="CCF82315.1"/>
    <property type="molecule type" value="Genomic_DNA"/>
</dbReference>
<dbReference type="AlphaFoldDB" id="I4ECA3"/>
<dbReference type="Proteomes" id="UP000004221">
    <property type="component" value="Unassembled WGS sequence"/>
</dbReference>
<keyword evidence="1" id="KW-0472">Membrane</keyword>
<protein>
    <submittedName>
        <fullName evidence="2">Uncharacterized protein</fullName>
    </submittedName>
</protein>
<sequence>MVTATARARSEAMNWLKVGVISGILAGIVYIVYEMVVAEISGQGLLMPLRRIGAMVLGPDVLSPTAAAGTAVIVGIILALVLSIVYGVAVALTVAGISYFQENPRLLIGMVTLWAFFLYIFNYFFWGRTFWPWFFQSNSFWQFLGITVFFGTVLGLLLAERKHLGGR</sequence>
<feature type="transmembrane region" description="Helical" evidence="1">
    <location>
        <begin position="66"/>
        <end position="94"/>
    </location>
</feature>
<accession>I4ECA3</accession>
<gene>
    <name evidence="2" type="ORF">NITHO_1010011</name>
</gene>
<keyword evidence="3" id="KW-1185">Reference proteome</keyword>
<evidence type="ECO:0000313" key="3">
    <source>
        <dbReference type="Proteomes" id="UP000004221"/>
    </source>
</evidence>
<organism evidence="2 3">
    <name type="scientific">Nitrolancea hollandica Lb</name>
    <dbReference type="NCBI Taxonomy" id="1129897"/>
    <lineage>
        <taxon>Bacteria</taxon>
        <taxon>Pseudomonadati</taxon>
        <taxon>Thermomicrobiota</taxon>
        <taxon>Thermomicrobia</taxon>
        <taxon>Sphaerobacterales</taxon>
        <taxon>Sphaerobacterineae</taxon>
        <taxon>Sphaerobacteraceae</taxon>
        <taxon>Nitrolancea</taxon>
    </lineage>
</organism>
<dbReference type="RefSeq" id="WP_008474429.1">
    <property type="nucleotide sequence ID" value="NZ_CAGS01000004.1"/>
</dbReference>
<comment type="caution">
    <text evidence="2">The sequence shown here is derived from an EMBL/GenBank/DDBJ whole genome shotgun (WGS) entry which is preliminary data.</text>
</comment>
<evidence type="ECO:0000256" key="1">
    <source>
        <dbReference type="SAM" id="Phobius"/>
    </source>
</evidence>
<name>I4ECA3_9BACT</name>
<reference evidence="2 3" key="1">
    <citation type="journal article" date="2012" name="ISME J.">
        <title>Nitrification expanded: discovery, physiology and genomics of a nitrite-oxidizing bacterium from the phylum Chloroflexi.</title>
        <authorList>
            <person name="Sorokin D.Y."/>
            <person name="Lucker S."/>
            <person name="Vejmelkova D."/>
            <person name="Kostrikina N.A."/>
            <person name="Kleerebezem R."/>
            <person name="Rijpstra W.I."/>
            <person name="Damste J.S."/>
            <person name="Le Paslier D."/>
            <person name="Muyzer G."/>
            <person name="Wagner M."/>
            <person name="van Loosdrecht M.C."/>
            <person name="Daims H."/>
        </authorList>
    </citation>
    <scope>NUCLEOTIDE SEQUENCE [LARGE SCALE GENOMIC DNA]</scope>
    <source>
        <strain evidence="3">none</strain>
    </source>
</reference>
<evidence type="ECO:0000313" key="2">
    <source>
        <dbReference type="EMBL" id="CCF82315.1"/>
    </source>
</evidence>
<proteinExistence type="predicted"/>
<keyword evidence="1" id="KW-0812">Transmembrane</keyword>
<feature type="transmembrane region" description="Helical" evidence="1">
    <location>
        <begin position="12"/>
        <end position="33"/>
    </location>
</feature>
<feature type="transmembrane region" description="Helical" evidence="1">
    <location>
        <begin position="106"/>
        <end position="127"/>
    </location>
</feature>